<protein>
    <recommendedName>
        <fullName evidence="3">DUF3240 domain-containing protein</fullName>
    </recommendedName>
</protein>
<dbReference type="eggNOG" id="ENOG5033HXW">
    <property type="taxonomic scope" value="Bacteria"/>
</dbReference>
<dbReference type="Gene3D" id="3.30.70.120">
    <property type="match status" value="1"/>
</dbReference>
<evidence type="ECO:0008006" key="3">
    <source>
        <dbReference type="Google" id="ProtNLM"/>
    </source>
</evidence>
<dbReference type="Proteomes" id="UP000029392">
    <property type="component" value="Unassembled WGS sequence"/>
</dbReference>
<dbReference type="RefSeq" id="WP_043800450.1">
    <property type="nucleotide sequence ID" value="NZ_AVCH01000034.1"/>
</dbReference>
<gene>
    <name evidence="1" type="ORF">N790_13970</name>
</gene>
<dbReference type="OrthoDB" id="9180928at2"/>
<proteinExistence type="predicted"/>
<sequence>MNENPLVQLTLAYPRPAERQLLADLLEIDPDLAGFTTLHAEGHGHGFARASVQEQVSGRAERALLLAVLPEDSARRLVEGLRMRLPSPEIAYWMSPIIEFGRIVE</sequence>
<dbReference type="InterPro" id="IPR021634">
    <property type="entry name" value="DUF3240"/>
</dbReference>
<reference evidence="1 2" key="1">
    <citation type="submission" date="2013-09" db="EMBL/GenBank/DDBJ databases">
        <title>Genome sequencing of Arenimonas malthae.</title>
        <authorList>
            <person name="Chen F."/>
            <person name="Wang G."/>
        </authorList>
    </citation>
    <scope>NUCLEOTIDE SEQUENCE [LARGE SCALE GENOMIC DNA]</scope>
    <source>
        <strain evidence="1 2">CC-JY-1</strain>
    </source>
</reference>
<name>A0A091BJ67_9GAMM</name>
<dbReference type="Pfam" id="PF11582">
    <property type="entry name" value="DUF3240"/>
    <property type="match status" value="1"/>
</dbReference>
<evidence type="ECO:0000313" key="1">
    <source>
        <dbReference type="EMBL" id="KFN51811.1"/>
    </source>
</evidence>
<dbReference type="PATRIC" id="fig|1384054.3.peg.532"/>
<dbReference type="EMBL" id="AVCH01000034">
    <property type="protein sequence ID" value="KFN51811.1"/>
    <property type="molecule type" value="Genomic_DNA"/>
</dbReference>
<accession>A0A091BJ67</accession>
<comment type="caution">
    <text evidence="1">The sequence shown here is derived from an EMBL/GenBank/DDBJ whole genome shotgun (WGS) entry which is preliminary data.</text>
</comment>
<keyword evidence="2" id="KW-1185">Reference proteome</keyword>
<dbReference type="STRING" id="1384054.N790_13970"/>
<dbReference type="AlphaFoldDB" id="A0A091BJ67"/>
<dbReference type="InterPro" id="IPR015867">
    <property type="entry name" value="N-reg_PII/ATP_PRibTrfase_C"/>
</dbReference>
<evidence type="ECO:0000313" key="2">
    <source>
        <dbReference type="Proteomes" id="UP000029392"/>
    </source>
</evidence>
<organism evidence="1 2">
    <name type="scientific">Arenimonas malthae CC-JY-1</name>
    <dbReference type="NCBI Taxonomy" id="1384054"/>
    <lineage>
        <taxon>Bacteria</taxon>
        <taxon>Pseudomonadati</taxon>
        <taxon>Pseudomonadota</taxon>
        <taxon>Gammaproteobacteria</taxon>
        <taxon>Lysobacterales</taxon>
        <taxon>Lysobacteraceae</taxon>
        <taxon>Arenimonas</taxon>
    </lineage>
</organism>